<organism evidence="1 2">
    <name type="scientific">Neurospora tetraspora</name>
    <dbReference type="NCBI Taxonomy" id="94610"/>
    <lineage>
        <taxon>Eukaryota</taxon>
        <taxon>Fungi</taxon>
        <taxon>Dikarya</taxon>
        <taxon>Ascomycota</taxon>
        <taxon>Pezizomycotina</taxon>
        <taxon>Sordariomycetes</taxon>
        <taxon>Sordariomycetidae</taxon>
        <taxon>Sordariales</taxon>
        <taxon>Sordariaceae</taxon>
        <taxon>Neurospora</taxon>
    </lineage>
</organism>
<reference evidence="1" key="2">
    <citation type="submission" date="2023-06" db="EMBL/GenBank/DDBJ databases">
        <authorList>
            <consortium name="Lawrence Berkeley National Laboratory"/>
            <person name="Haridas S."/>
            <person name="Hensen N."/>
            <person name="Bonometti L."/>
            <person name="Westerberg I."/>
            <person name="Brannstrom I.O."/>
            <person name="Guillou S."/>
            <person name="Cros-Aarteil S."/>
            <person name="Calhoun S."/>
            <person name="Kuo A."/>
            <person name="Mondo S."/>
            <person name="Pangilinan J."/>
            <person name="Riley R."/>
            <person name="Labutti K."/>
            <person name="Andreopoulos B."/>
            <person name="Lipzen A."/>
            <person name="Chen C."/>
            <person name="Yanf M."/>
            <person name="Daum C."/>
            <person name="Ng V."/>
            <person name="Clum A."/>
            <person name="Steindorff A."/>
            <person name="Ohm R."/>
            <person name="Martin F."/>
            <person name="Silar P."/>
            <person name="Natvig D."/>
            <person name="Lalanne C."/>
            <person name="Gautier V."/>
            <person name="Ament-Velasquez S.L."/>
            <person name="Kruys A."/>
            <person name="Hutchinson M.I."/>
            <person name="Powell A.J."/>
            <person name="Barry K."/>
            <person name="Miller A.N."/>
            <person name="Grigoriev I.V."/>
            <person name="Debuchy R."/>
            <person name="Gladieux P."/>
            <person name="Thoren M.H."/>
            <person name="Johannesson H."/>
        </authorList>
    </citation>
    <scope>NUCLEOTIDE SEQUENCE</scope>
    <source>
        <strain evidence="1">CBS 560.94</strain>
    </source>
</reference>
<sequence>MSGLVNFQNAMLCACHSRLDILSTAQCSACQCHPFGLNRHDRPDTPLSTSTRLKKQWVATGNAMDHRGHRGPWKTKVHLRLVVTPPACPLPLAAATRRQKRGTQLTLHSPRFPLLGTGLYLSASHAFLTHACESIHNCTPPALSARHSSLAPARRTRVQWVPDPIPAGPRIEGPPWTVDRGPWAAGGLRIADEQPTNEPLEVPGSSYTFSRTTNAFTNDCIPTYPCSSSRGLILHVYYGYLSRDRRISRLRSAIAIAIGIAIPSGERIDPEI</sequence>
<evidence type="ECO:0000313" key="2">
    <source>
        <dbReference type="Proteomes" id="UP001278500"/>
    </source>
</evidence>
<dbReference type="GeneID" id="87859620"/>
<comment type="caution">
    <text evidence="1">The sequence shown here is derived from an EMBL/GenBank/DDBJ whole genome shotgun (WGS) entry which is preliminary data.</text>
</comment>
<evidence type="ECO:0000313" key="1">
    <source>
        <dbReference type="EMBL" id="KAK3340174.1"/>
    </source>
</evidence>
<protein>
    <submittedName>
        <fullName evidence="1">Uncharacterized protein</fullName>
    </submittedName>
</protein>
<dbReference type="Proteomes" id="UP001278500">
    <property type="component" value="Unassembled WGS sequence"/>
</dbReference>
<dbReference type="RefSeq" id="XP_062679116.1">
    <property type="nucleotide sequence ID" value="XM_062822466.1"/>
</dbReference>
<dbReference type="EMBL" id="JAUEPP010000006">
    <property type="protein sequence ID" value="KAK3340174.1"/>
    <property type="molecule type" value="Genomic_DNA"/>
</dbReference>
<gene>
    <name evidence="1" type="ORF">B0H65DRAFT_251395</name>
</gene>
<name>A0AAE0MPH8_9PEZI</name>
<reference evidence="1" key="1">
    <citation type="journal article" date="2023" name="Mol. Phylogenet. Evol.">
        <title>Genome-scale phylogeny and comparative genomics of the fungal order Sordariales.</title>
        <authorList>
            <person name="Hensen N."/>
            <person name="Bonometti L."/>
            <person name="Westerberg I."/>
            <person name="Brannstrom I.O."/>
            <person name="Guillou S."/>
            <person name="Cros-Aarteil S."/>
            <person name="Calhoun S."/>
            <person name="Haridas S."/>
            <person name="Kuo A."/>
            <person name="Mondo S."/>
            <person name="Pangilinan J."/>
            <person name="Riley R."/>
            <person name="LaButti K."/>
            <person name="Andreopoulos B."/>
            <person name="Lipzen A."/>
            <person name="Chen C."/>
            <person name="Yan M."/>
            <person name="Daum C."/>
            <person name="Ng V."/>
            <person name="Clum A."/>
            <person name="Steindorff A."/>
            <person name="Ohm R.A."/>
            <person name="Martin F."/>
            <person name="Silar P."/>
            <person name="Natvig D.O."/>
            <person name="Lalanne C."/>
            <person name="Gautier V."/>
            <person name="Ament-Velasquez S.L."/>
            <person name="Kruys A."/>
            <person name="Hutchinson M.I."/>
            <person name="Powell A.J."/>
            <person name="Barry K."/>
            <person name="Miller A.N."/>
            <person name="Grigoriev I.V."/>
            <person name="Debuchy R."/>
            <person name="Gladieux P."/>
            <person name="Hiltunen Thoren M."/>
            <person name="Johannesson H."/>
        </authorList>
    </citation>
    <scope>NUCLEOTIDE SEQUENCE</scope>
    <source>
        <strain evidence="1">CBS 560.94</strain>
    </source>
</reference>
<dbReference type="AlphaFoldDB" id="A0AAE0MPH8"/>
<keyword evidence="2" id="KW-1185">Reference proteome</keyword>
<proteinExistence type="predicted"/>
<accession>A0AAE0MPH8</accession>